<name>I0AFK9_IGNAJ</name>
<dbReference type="AlphaFoldDB" id="I0AFK9"/>
<evidence type="ECO:0000313" key="4">
    <source>
        <dbReference type="Proteomes" id="UP000007394"/>
    </source>
</evidence>
<dbReference type="OrthoDB" id="384974at2"/>
<reference evidence="3 4" key="1">
    <citation type="journal article" date="2012" name="Front. Microbiol.">
        <title>Complete genome of Ignavibacterium album, a metabolically versatile, flagellated, facultative anaerobe from the phylum Chlorobi.</title>
        <authorList>
            <person name="Liu Z."/>
            <person name="Frigaard N.-U."/>
            <person name="Vogl K."/>
            <person name="Iino T."/>
            <person name="Ohkuma M."/>
            <person name="Overmann J."/>
            <person name="Bryant D.A."/>
        </authorList>
    </citation>
    <scope>NUCLEOTIDE SEQUENCE [LARGE SCALE GENOMIC DNA]</scope>
    <source>
        <strain evidence="4">DSM 19864 / JCM 16511 / NBRC 101810 / Mat9-16</strain>
    </source>
</reference>
<evidence type="ECO:0000256" key="1">
    <source>
        <dbReference type="ARBA" id="ARBA00006817"/>
    </source>
</evidence>
<dbReference type="EMBL" id="CP003418">
    <property type="protein sequence ID" value="AFH47766.1"/>
    <property type="molecule type" value="Genomic_DNA"/>
</dbReference>
<dbReference type="eggNOG" id="COG3832">
    <property type="taxonomic scope" value="Bacteria"/>
</dbReference>
<dbReference type="RefSeq" id="WP_014558926.1">
    <property type="nucleotide sequence ID" value="NC_017464.1"/>
</dbReference>
<keyword evidence="4" id="KW-1185">Reference proteome</keyword>
<dbReference type="Pfam" id="PF08327">
    <property type="entry name" value="AHSA1"/>
    <property type="match status" value="1"/>
</dbReference>
<evidence type="ECO:0000259" key="2">
    <source>
        <dbReference type="Pfam" id="PF08327"/>
    </source>
</evidence>
<comment type="similarity">
    <text evidence="1">Belongs to the AHA1 family.</text>
</comment>
<dbReference type="PATRIC" id="fig|945713.3.peg.53"/>
<dbReference type="CDD" id="cd08897">
    <property type="entry name" value="SRPBCC_CalC_Aha1-like_4"/>
    <property type="match status" value="1"/>
</dbReference>
<gene>
    <name evidence="3" type="ordered locus">IALB_0052</name>
</gene>
<proteinExistence type="inferred from homology"/>
<sequence>MTDKTRITIEVNINAPIEKVWECFTLPEHIINWNFASDDWCCPTAVNDLKAGGKFSWRMESKDGKIGFDFSGVYDEVIEYQKIKYTLGDNREVEITFRSENNFSIVTETFEAENVFSIEQQRQGWQAILNNFKKYVEGN</sequence>
<dbReference type="InterPro" id="IPR023393">
    <property type="entry name" value="START-like_dom_sf"/>
</dbReference>
<feature type="domain" description="Activator of Hsp90 ATPase homologue 1/2-like C-terminal" evidence="2">
    <location>
        <begin position="14"/>
        <end position="137"/>
    </location>
</feature>
<dbReference type="Proteomes" id="UP000007394">
    <property type="component" value="Chromosome"/>
</dbReference>
<organism evidence="3 4">
    <name type="scientific">Ignavibacterium album (strain DSM 19864 / JCM 16511 / NBRC 101810 / Mat9-16)</name>
    <dbReference type="NCBI Taxonomy" id="945713"/>
    <lineage>
        <taxon>Bacteria</taxon>
        <taxon>Pseudomonadati</taxon>
        <taxon>Ignavibacteriota</taxon>
        <taxon>Ignavibacteria</taxon>
        <taxon>Ignavibacteriales</taxon>
        <taxon>Ignavibacteriaceae</taxon>
        <taxon>Ignavibacterium</taxon>
    </lineage>
</organism>
<dbReference type="KEGG" id="ial:IALB_0052"/>
<dbReference type="Gene3D" id="3.30.530.20">
    <property type="match status" value="1"/>
</dbReference>
<dbReference type="STRING" id="945713.IALB_0052"/>
<protein>
    <recommendedName>
        <fullName evidence="2">Activator of Hsp90 ATPase homologue 1/2-like C-terminal domain-containing protein</fullName>
    </recommendedName>
</protein>
<dbReference type="HOGENOM" id="CLU_108923_1_0_10"/>
<dbReference type="InterPro" id="IPR013538">
    <property type="entry name" value="ASHA1/2-like_C"/>
</dbReference>
<dbReference type="SUPFAM" id="SSF55961">
    <property type="entry name" value="Bet v1-like"/>
    <property type="match status" value="1"/>
</dbReference>
<evidence type="ECO:0000313" key="3">
    <source>
        <dbReference type="EMBL" id="AFH47766.1"/>
    </source>
</evidence>
<accession>I0AFK9</accession>